<evidence type="ECO:0000313" key="1">
    <source>
        <dbReference type="EMBL" id="KAH7966221.1"/>
    </source>
</evidence>
<protein>
    <submittedName>
        <fullName evidence="1">Uncharacterized protein</fullName>
    </submittedName>
</protein>
<gene>
    <name evidence="1" type="ORF">HPB49_014666</name>
</gene>
<keyword evidence="2" id="KW-1185">Reference proteome</keyword>
<dbReference type="EMBL" id="CM023471">
    <property type="protein sequence ID" value="KAH7966221.1"/>
    <property type="molecule type" value="Genomic_DNA"/>
</dbReference>
<dbReference type="Proteomes" id="UP000821865">
    <property type="component" value="Chromosome 2"/>
</dbReference>
<name>A0ACB8DDV6_DERSI</name>
<accession>A0ACB8DDV6</accession>
<comment type="caution">
    <text evidence="1">The sequence shown here is derived from an EMBL/GenBank/DDBJ whole genome shotgun (WGS) entry which is preliminary data.</text>
</comment>
<sequence>METGRCPHIDREDLQYNTKEECENSCASNPYQAVVFNCYVEGNDTCPTEYVKHPYFAFRGADGRMQCHLADVNTLKGHLCVDDERLVRARGAMPGYRDSIMDGTVATSMFTTQPDTSFGATSMLTTTRSRRRGSRRPSATDTSYALDYSSDDDDATSQTGPSHAPRVLIMEERPVSMSPWSALLWRCVCTCALLLLVLFLIITAMLWASREEGARRGKKPGISVGLPFTNDLPNKTSAAVPSSPPTVVTTPTLLTAPLMTPLNTPPTIPLATALRTQSTTPPMTTPSITPCEIDAGSYDLCPKANSGYYYIARENKCRHTSKDVNYVCIESMNSHRSISSCEFKCVVTSNHDYCDVLPRFVGCSDIDIKGGTWWFFKNDQGRCSEWLFPEGSCPKLSGEEYRSEADCQKSCSGSGALQKPSCQWPSELVSCPPEDMEKPVFFNKLVKPPQCQNITHDYVRAHRYHNKMNLFATEEECQKLCFGKVKSHRPIGYKEKDSPC</sequence>
<reference evidence="1" key="1">
    <citation type="submission" date="2020-05" db="EMBL/GenBank/DDBJ databases">
        <title>Large-scale comparative analyses of tick genomes elucidate their genetic diversity and vector capacities.</title>
        <authorList>
            <person name="Jia N."/>
            <person name="Wang J."/>
            <person name="Shi W."/>
            <person name="Du L."/>
            <person name="Sun Y."/>
            <person name="Zhan W."/>
            <person name="Jiang J."/>
            <person name="Wang Q."/>
            <person name="Zhang B."/>
            <person name="Ji P."/>
            <person name="Sakyi L.B."/>
            <person name="Cui X."/>
            <person name="Yuan T."/>
            <person name="Jiang B."/>
            <person name="Yang W."/>
            <person name="Lam T.T.-Y."/>
            <person name="Chang Q."/>
            <person name="Ding S."/>
            <person name="Wang X."/>
            <person name="Zhu J."/>
            <person name="Ruan X."/>
            <person name="Zhao L."/>
            <person name="Wei J."/>
            <person name="Que T."/>
            <person name="Du C."/>
            <person name="Cheng J."/>
            <person name="Dai P."/>
            <person name="Han X."/>
            <person name="Huang E."/>
            <person name="Gao Y."/>
            <person name="Liu J."/>
            <person name="Shao H."/>
            <person name="Ye R."/>
            <person name="Li L."/>
            <person name="Wei W."/>
            <person name="Wang X."/>
            <person name="Wang C."/>
            <person name="Yang T."/>
            <person name="Huo Q."/>
            <person name="Li W."/>
            <person name="Guo W."/>
            <person name="Chen H."/>
            <person name="Zhou L."/>
            <person name="Ni X."/>
            <person name="Tian J."/>
            <person name="Zhou Y."/>
            <person name="Sheng Y."/>
            <person name="Liu T."/>
            <person name="Pan Y."/>
            <person name="Xia L."/>
            <person name="Li J."/>
            <person name="Zhao F."/>
            <person name="Cao W."/>
        </authorList>
    </citation>
    <scope>NUCLEOTIDE SEQUENCE</scope>
    <source>
        <strain evidence="1">Dsil-2018</strain>
    </source>
</reference>
<evidence type="ECO:0000313" key="2">
    <source>
        <dbReference type="Proteomes" id="UP000821865"/>
    </source>
</evidence>
<organism evidence="1 2">
    <name type="scientific">Dermacentor silvarum</name>
    <name type="common">Tick</name>
    <dbReference type="NCBI Taxonomy" id="543639"/>
    <lineage>
        <taxon>Eukaryota</taxon>
        <taxon>Metazoa</taxon>
        <taxon>Ecdysozoa</taxon>
        <taxon>Arthropoda</taxon>
        <taxon>Chelicerata</taxon>
        <taxon>Arachnida</taxon>
        <taxon>Acari</taxon>
        <taxon>Parasitiformes</taxon>
        <taxon>Ixodida</taxon>
        <taxon>Ixodoidea</taxon>
        <taxon>Ixodidae</taxon>
        <taxon>Rhipicephalinae</taxon>
        <taxon>Dermacentor</taxon>
    </lineage>
</organism>
<proteinExistence type="predicted"/>